<feature type="compositionally biased region" description="Basic residues" evidence="1">
    <location>
        <begin position="544"/>
        <end position="554"/>
    </location>
</feature>
<reference evidence="2" key="1">
    <citation type="submission" date="2023-03" db="EMBL/GenBank/DDBJ databases">
        <title>Chromosome-scale reference genome and RAD-based genetic map of yellow starthistle (Centaurea solstitialis) reveal putative structural variation and QTLs associated with invader traits.</title>
        <authorList>
            <person name="Reatini B."/>
            <person name="Cang F.A."/>
            <person name="Jiang Q."/>
            <person name="Mckibben M.T.W."/>
            <person name="Barker M.S."/>
            <person name="Rieseberg L.H."/>
            <person name="Dlugosch K.M."/>
        </authorList>
    </citation>
    <scope>NUCLEOTIDE SEQUENCE</scope>
    <source>
        <strain evidence="2">CAN-66</strain>
        <tissue evidence="2">Leaf</tissue>
    </source>
</reference>
<proteinExistence type="predicted"/>
<evidence type="ECO:0000313" key="2">
    <source>
        <dbReference type="EMBL" id="KAJ9555131.1"/>
    </source>
</evidence>
<name>A0AA38TH28_9ASTR</name>
<evidence type="ECO:0000313" key="3">
    <source>
        <dbReference type="Proteomes" id="UP001172457"/>
    </source>
</evidence>
<dbReference type="PANTHER" id="PTHR36723:SF1">
    <property type="entry name" value="F22C12.19"/>
    <property type="match status" value="1"/>
</dbReference>
<organism evidence="2 3">
    <name type="scientific">Centaurea solstitialis</name>
    <name type="common">yellow star-thistle</name>
    <dbReference type="NCBI Taxonomy" id="347529"/>
    <lineage>
        <taxon>Eukaryota</taxon>
        <taxon>Viridiplantae</taxon>
        <taxon>Streptophyta</taxon>
        <taxon>Embryophyta</taxon>
        <taxon>Tracheophyta</taxon>
        <taxon>Spermatophyta</taxon>
        <taxon>Magnoliopsida</taxon>
        <taxon>eudicotyledons</taxon>
        <taxon>Gunneridae</taxon>
        <taxon>Pentapetalae</taxon>
        <taxon>asterids</taxon>
        <taxon>campanulids</taxon>
        <taxon>Asterales</taxon>
        <taxon>Asteraceae</taxon>
        <taxon>Carduoideae</taxon>
        <taxon>Cardueae</taxon>
        <taxon>Centaureinae</taxon>
        <taxon>Centaurea</taxon>
    </lineage>
</organism>
<accession>A0AA38TH28</accession>
<dbReference type="PANTHER" id="PTHR36723">
    <property type="entry name" value="F22C12.19"/>
    <property type="match status" value="1"/>
</dbReference>
<dbReference type="AlphaFoldDB" id="A0AA38TH28"/>
<dbReference type="Proteomes" id="UP001172457">
    <property type="component" value="Chromosome 3"/>
</dbReference>
<feature type="compositionally biased region" description="Polar residues" evidence="1">
    <location>
        <begin position="866"/>
        <end position="886"/>
    </location>
</feature>
<dbReference type="EMBL" id="JARYMX010000003">
    <property type="protein sequence ID" value="KAJ9555131.1"/>
    <property type="molecule type" value="Genomic_DNA"/>
</dbReference>
<feature type="non-terminal residue" evidence="2">
    <location>
        <position position="1"/>
    </location>
</feature>
<feature type="region of interest" description="Disordered" evidence="1">
    <location>
        <begin position="1187"/>
        <end position="1206"/>
    </location>
</feature>
<evidence type="ECO:0000256" key="1">
    <source>
        <dbReference type="SAM" id="MobiDB-lite"/>
    </source>
</evidence>
<protein>
    <submittedName>
        <fullName evidence="2">Uncharacterized protein</fullName>
    </submittedName>
</protein>
<feature type="region of interest" description="Disordered" evidence="1">
    <location>
        <begin position="866"/>
        <end position="899"/>
    </location>
</feature>
<keyword evidence="3" id="KW-1185">Reference proteome</keyword>
<gene>
    <name evidence="2" type="ORF">OSB04_009745</name>
</gene>
<feature type="region of interest" description="Disordered" evidence="1">
    <location>
        <begin position="515"/>
        <end position="565"/>
    </location>
</feature>
<comment type="caution">
    <text evidence="2">The sequence shown here is derived from an EMBL/GenBank/DDBJ whole genome shotgun (WGS) entry which is preliminary data.</text>
</comment>
<sequence length="1206" mass="132627">MYHACVTGGYEQLHVIVTGNNNFNDSRPDFWNKMSDIDLLRRQASHLPVLGNEESLIDHDAGPIKDSFAMASAKQSQRKAGSSNGNSCKRSRQVHMEACFNVTGPIDANGLSKELGSYHGKCNVSEKMQIAKQKTVSVKRKEKRNAKISKNKCDTFSVKAGFSSISSAAGGNNVFGMCGSKQDICNVAKHVDELSLNELLNGTYKRPQSVKYQGKNTASLNENILHSVRDACLILQLHKSTQLQNMPLVDSTYNQNASSCLPNSTTCGATKSDDGKGDTVDPTSCNKVENSCSGVADHPNILEFPLFAPKDVVDRLSLSPPKDLDLLLLDRMKPTSSSKNSLDSRLGKPIHSRGSLPTFPWSHISGGHFKTNPDVVKLTMNKSTCHGRWVKIGNSAFSFRDTTTSLADLESLVYDQSLVPSACPQPRPSETSTLPIASTTSGCNPDGDSALVLAAAETLCKIAIHFQKEDENAKTMRWPKRPSQKCMKLKPDEQLEKALFRNSEGRHELKRPLIPTRLSNKPPKLRKLVPTECRSPTNKNSGPHFKHHQRHHRQPPTAITTRRRYSSDPPVAVAVAVAVDWRVQHVAVVVAPFSPPKSLVDSGNGKRSCSLAFLFSIIKLMYRACVTGAFELLHVVVTGNSCNVNDSRPAFWNKMLDIDLRRQASHLPVLGNEESLIDHHINAMALARQSQPKSEKAGTSNGNSCRRSREVHMEACFNVTGPVDVNGSSKELGSYHGKCNVSEKMQIDKQKTVSVKVKKKRNAKISKNKCDTFSLKAGLSSFSSASGGNNIFGICGLNQDICNVAKHVDELSLNELLNGTYKRPRSVKEQGKNTENLNENILHSVRDACLILQLHKSTQLQNMPLVDSTSNQSASSCLPNSTTGGATKSDDGKGDTVDPTSCNKVENSCSGVADQPNTLEFPLFAPKDVVDRLALSPPKDLDLLLLDSMKPTLSSKNNLDPRSGKSIHSRGSLPTFPWSHISGGHFKTNPDVVKLTTNKSTCHGRWVKIGNSAFSFEDATTSLADLESLVYDQSLVPSACPQPRPSKTSTLPIASTTSDGDSAGVLAAAETLCKIATHFPKEDENATTMRWPKRPSQKCMKLKSDEQLEKALFRNSEGRHELKRPLIPTRFSNKPPKLRKLVPTDCRSSTNKNRIASDWSKSFANYQNETRAKMEKEMWGRIRRDGKMRGMKRGRKKESSFQFMHP</sequence>